<evidence type="ECO:0000256" key="2">
    <source>
        <dbReference type="ARBA" id="ARBA00004752"/>
    </source>
</evidence>
<dbReference type="SUPFAM" id="SSF56601">
    <property type="entry name" value="beta-lactamase/transpeptidase-like"/>
    <property type="match status" value="1"/>
</dbReference>
<evidence type="ECO:0000256" key="16">
    <source>
        <dbReference type="ARBA" id="ARBA00022968"/>
    </source>
</evidence>
<dbReference type="PANTHER" id="PTHR32282:SF27">
    <property type="entry name" value="PENICILLIN-BINDING PROTEIN 1A"/>
    <property type="match status" value="1"/>
</dbReference>
<dbReference type="PANTHER" id="PTHR32282">
    <property type="entry name" value="BINDING PROTEIN TRANSPEPTIDASE, PUTATIVE-RELATED"/>
    <property type="match status" value="1"/>
</dbReference>
<evidence type="ECO:0000256" key="23">
    <source>
        <dbReference type="ARBA" id="ARBA00034000"/>
    </source>
</evidence>
<dbReference type="InterPro" id="IPR023346">
    <property type="entry name" value="Lysozyme-like_dom_sf"/>
</dbReference>
<keyword evidence="10" id="KW-0645">Protease</keyword>
<evidence type="ECO:0000313" key="32">
    <source>
        <dbReference type="Proteomes" id="UP000321934"/>
    </source>
</evidence>
<organism evidence="31 32">
    <name type="scientific">Candidatus Deianiraea vastatrix</name>
    <dbReference type="NCBI Taxonomy" id="2163644"/>
    <lineage>
        <taxon>Bacteria</taxon>
        <taxon>Pseudomonadati</taxon>
        <taxon>Pseudomonadota</taxon>
        <taxon>Alphaproteobacteria</taxon>
        <taxon>Rickettsiales</taxon>
        <taxon>Candidatus Deianiraeaceae</taxon>
        <taxon>Candidatus Deianiraea</taxon>
    </lineage>
</organism>
<dbReference type="AlphaFoldDB" id="A0A5B8XBV3"/>
<dbReference type="GO" id="GO:0008955">
    <property type="term" value="F:peptidoglycan glycosyltransferase activity"/>
    <property type="evidence" value="ECO:0007669"/>
    <property type="project" value="UniProtKB-EC"/>
</dbReference>
<keyword evidence="16" id="KW-0735">Signal-anchor</keyword>
<evidence type="ECO:0000256" key="11">
    <source>
        <dbReference type="ARBA" id="ARBA00022676"/>
    </source>
</evidence>
<evidence type="ECO:0000256" key="22">
    <source>
        <dbReference type="ARBA" id="ARBA00023316"/>
    </source>
</evidence>
<keyword evidence="14" id="KW-0378">Hydrolase</keyword>
<evidence type="ECO:0000256" key="27">
    <source>
        <dbReference type="SAM" id="Phobius"/>
    </source>
</evidence>
<evidence type="ECO:0000256" key="26">
    <source>
        <dbReference type="ARBA" id="ARBA00060592"/>
    </source>
</evidence>
<comment type="pathway">
    <text evidence="26">Glycan biosynthesis.</text>
</comment>
<evidence type="ECO:0000256" key="21">
    <source>
        <dbReference type="ARBA" id="ARBA00023268"/>
    </source>
</evidence>
<dbReference type="EC" id="2.4.99.28" evidence="24"/>
<keyword evidence="19 27" id="KW-0472">Membrane</keyword>
<evidence type="ECO:0000256" key="3">
    <source>
        <dbReference type="ARBA" id="ARBA00007090"/>
    </source>
</evidence>
<evidence type="ECO:0000256" key="24">
    <source>
        <dbReference type="ARBA" id="ARBA00044770"/>
    </source>
</evidence>
<keyword evidence="13 27" id="KW-0812">Transmembrane</keyword>
<feature type="transmembrane region" description="Helical" evidence="27">
    <location>
        <begin position="29"/>
        <end position="50"/>
    </location>
</feature>
<evidence type="ECO:0000256" key="13">
    <source>
        <dbReference type="ARBA" id="ARBA00022692"/>
    </source>
</evidence>
<feature type="domain" description="Penicillin-binding protein OB-like" evidence="30">
    <location>
        <begin position="375"/>
        <end position="480"/>
    </location>
</feature>
<dbReference type="InterPro" id="IPR001264">
    <property type="entry name" value="Glyco_trans_51"/>
</dbReference>
<feature type="domain" description="Glycosyl transferase family 51" evidence="29">
    <location>
        <begin position="110"/>
        <end position="287"/>
    </location>
</feature>
<feature type="domain" description="Penicillin-binding protein transpeptidase" evidence="28">
    <location>
        <begin position="482"/>
        <end position="791"/>
    </location>
</feature>
<evidence type="ECO:0000256" key="18">
    <source>
        <dbReference type="ARBA" id="ARBA00022989"/>
    </source>
</evidence>
<evidence type="ECO:0000256" key="20">
    <source>
        <dbReference type="ARBA" id="ARBA00023251"/>
    </source>
</evidence>
<comment type="similarity">
    <text evidence="3">In the C-terminal section; belongs to the transpeptidase family.</text>
</comment>
<dbReference type="InterPro" id="IPR050396">
    <property type="entry name" value="Glycosyltr_51/Transpeptidase"/>
</dbReference>
<dbReference type="Gene3D" id="3.40.710.10">
    <property type="entry name" value="DD-peptidase/beta-lactamase superfamily"/>
    <property type="match status" value="1"/>
</dbReference>
<dbReference type="FunFam" id="1.10.3810.10:FF:000003">
    <property type="entry name" value="Penicillin-binding protein 1a"/>
    <property type="match status" value="1"/>
</dbReference>
<keyword evidence="9" id="KW-0121">Carboxypeptidase</keyword>
<feature type="transmembrane region" description="Helical" evidence="27">
    <location>
        <begin position="62"/>
        <end position="85"/>
    </location>
</feature>
<dbReference type="GO" id="GO:0009252">
    <property type="term" value="P:peptidoglycan biosynthetic process"/>
    <property type="evidence" value="ECO:0007669"/>
    <property type="project" value="UniProtKB-UniPathway"/>
</dbReference>
<sequence>MKYLIEINNMRWIGIIGIFKKIKRILIKIFLYIITGIINSLTIIFVKLFSPFLAKRNLFKRFIIMIFVVGSIVAISISFYAYILWKQEIDISAMKNYRPIMSSKIVDINGKLVGEFANERRIFISIDKIPKHLINAFISAEDRNFYTHQGIDLQGLFRACITSPIYFLSGRKIHGASTITQQVVRNTILSKERTLTRKLKEMILSYRISKIMSKEEIMEIYLNQIYLGSKSYGVEAASNEYFGKSVQDITISESALIASLAKAPSTLDPRKGKAATLNRRNWIIKSMFEEQYITKEEMNESLEQPINLKNKTFTRKPYSYIEYVTYYLENEKQILRENLEQDGYLIKTKFDYQIYDMAYKALNNGIKNYDKRHGYKGPIGKCEDVRKIQKCLDSFNTPDLLGENKIAVITNISNDCVEIEMTKNEKSKIAFNDLKWARKRLENLQLGQEIKTPSDIFEIGDIIVVEKNGDKYTLDQIPEINGAVTIINPQTAEIIAMVGGYLDIPGSFNRAFQAKRQPGSVAKPFSYLAALESGFKLNNIIIDSDVQIATGGGGAWMPVNNTKDHSGAITLRRAFEKSLNSPLARVMNDVGASKLPPLLARLGITDNAEPNLSTALGTFDTTLVNILTGYSIIINGGIKAKHCPIVSIEKIGDAEKFENTTKENEIPKDETEKTKNTDNIEDIMDDLSNKIFASNEEREVGDQIIDPRLAYQITSLLQGSATRGTAAKFGALAPGLLLGKTGTTNDAKDLWFIGGSTDYLIGVYIGYDIPKSLGVNEYGAVTALPIANEIMSQIVKIYPPKAPIAPEGLKFIDIDIETGKIPSRKNAKTIKEVFLIEDTINNEETNNDTQDSQAQADITGIY</sequence>
<evidence type="ECO:0000256" key="17">
    <source>
        <dbReference type="ARBA" id="ARBA00022984"/>
    </source>
</evidence>
<comment type="subcellular location">
    <subcellularLocation>
        <location evidence="1">Cell inner membrane</location>
        <topology evidence="1">Single-pass type II membrane protein</topology>
    </subcellularLocation>
</comment>
<evidence type="ECO:0000256" key="6">
    <source>
        <dbReference type="ARBA" id="ARBA00018638"/>
    </source>
</evidence>
<evidence type="ECO:0000256" key="7">
    <source>
        <dbReference type="ARBA" id="ARBA00022475"/>
    </source>
</evidence>
<keyword evidence="20" id="KW-0046">Antibiotic resistance</keyword>
<keyword evidence="17" id="KW-0573">Peptidoglycan synthesis</keyword>
<name>A0A5B8XBV3_9RICK</name>
<dbReference type="UniPathway" id="UPA00219"/>
<evidence type="ECO:0000256" key="14">
    <source>
        <dbReference type="ARBA" id="ARBA00022801"/>
    </source>
</evidence>
<keyword evidence="21" id="KW-0511">Multifunctional enzyme</keyword>
<dbReference type="Proteomes" id="UP000321934">
    <property type="component" value="Chromosome"/>
</dbReference>
<dbReference type="EC" id="3.4.16.4" evidence="5"/>
<keyword evidence="7" id="KW-1003">Cell membrane</keyword>
<comment type="catalytic activity">
    <reaction evidence="23">
        <text>Preferential cleavage: (Ac)2-L-Lys-D-Ala-|-D-Ala. Also transpeptidation of peptidyl-alanyl moieties that are N-acyl substituents of D-alanine.</text>
        <dbReference type="EC" id="3.4.16.4"/>
    </reaction>
</comment>
<keyword evidence="8" id="KW-0997">Cell inner membrane</keyword>
<dbReference type="GO" id="GO:0009002">
    <property type="term" value="F:serine-type D-Ala-D-Ala carboxypeptidase activity"/>
    <property type="evidence" value="ECO:0007669"/>
    <property type="project" value="UniProtKB-EC"/>
</dbReference>
<keyword evidence="32" id="KW-1185">Reference proteome</keyword>
<comment type="catalytic activity">
    <reaction evidence="25">
        <text>[GlcNAc-(1-&gt;4)-Mur2Ac(oyl-L-Ala-gamma-D-Glu-L-Lys-D-Ala-D-Ala)](n)-di-trans,octa-cis-undecaprenyl diphosphate + beta-D-GlcNAc-(1-&gt;4)-Mur2Ac(oyl-L-Ala-gamma-D-Glu-L-Lys-D-Ala-D-Ala)-di-trans,octa-cis-undecaprenyl diphosphate = [GlcNAc-(1-&gt;4)-Mur2Ac(oyl-L-Ala-gamma-D-Glu-L-Lys-D-Ala-D-Ala)](n+1)-di-trans,octa-cis-undecaprenyl diphosphate + di-trans,octa-cis-undecaprenyl diphosphate + H(+)</text>
        <dbReference type="Rhea" id="RHEA:23708"/>
        <dbReference type="Rhea" id="RHEA-COMP:9602"/>
        <dbReference type="Rhea" id="RHEA-COMP:9603"/>
        <dbReference type="ChEBI" id="CHEBI:15378"/>
        <dbReference type="ChEBI" id="CHEBI:58405"/>
        <dbReference type="ChEBI" id="CHEBI:60033"/>
        <dbReference type="ChEBI" id="CHEBI:78435"/>
        <dbReference type="EC" id="2.4.99.28"/>
    </reaction>
</comment>
<accession>A0A5B8XBV3</accession>
<evidence type="ECO:0000256" key="15">
    <source>
        <dbReference type="ARBA" id="ARBA00022960"/>
    </source>
</evidence>
<dbReference type="InterPro" id="IPR001460">
    <property type="entry name" value="PCN-bd_Tpept"/>
</dbReference>
<keyword evidence="15" id="KW-0133">Cell shape</keyword>
<evidence type="ECO:0000259" key="30">
    <source>
        <dbReference type="Pfam" id="PF17092"/>
    </source>
</evidence>
<dbReference type="Gene3D" id="1.10.3810.10">
    <property type="entry name" value="Biosynthetic peptidoglycan transglycosylase-like"/>
    <property type="match status" value="1"/>
</dbReference>
<gene>
    <name evidence="31" type="ORF">Deia_00018</name>
</gene>
<evidence type="ECO:0000256" key="4">
    <source>
        <dbReference type="ARBA" id="ARBA00007739"/>
    </source>
</evidence>
<dbReference type="GO" id="GO:0008360">
    <property type="term" value="P:regulation of cell shape"/>
    <property type="evidence" value="ECO:0007669"/>
    <property type="project" value="UniProtKB-KW"/>
</dbReference>
<dbReference type="EMBL" id="CP029077">
    <property type="protein sequence ID" value="QED22832.1"/>
    <property type="molecule type" value="Genomic_DNA"/>
</dbReference>
<evidence type="ECO:0000256" key="10">
    <source>
        <dbReference type="ARBA" id="ARBA00022670"/>
    </source>
</evidence>
<dbReference type="GO" id="GO:0030288">
    <property type="term" value="C:outer membrane-bounded periplasmic space"/>
    <property type="evidence" value="ECO:0007669"/>
    <property type="project" value="TreeGrafter"/>
</dbReference>
<dbReference type="Pfam" id="PF00912">
    <property type="entry name" value="Transgly"/>
    <property type="match status" value="1"/>
</dbReference>
<dbReference type="GO" id="GO:0071555">
    <property type="term" value="P:cell wall organization"/>
    <property type="evidence" value="ECO:0007669"/>
    <property type="project" value="UniProtKB-KW"/>
</dbReference>
<dbReference type="Pfam" id="PF17092">
    <property type="entry name" value="PCB_OB"/>
    <property type="match status" value="1"/>
</dbReference>
<keyword evidence="18 27" id="KW-1133">Transmembrane helix</keyword>
<dbReference type="InterPro" id="IPR012338">
    <property type="entry name" value="Beta-lactam/transpept-like"/>
</dbReference>
<evidence type="ECO:0000256" key="12">
    <source>
        <dbReference type="ARBA" id="ARBA00022679"/>
    </source>
</evidence>
<protein>
    <recommendedName>
        <fullName evidence="6">Penicillin-binding protein 1A</fullName>
        <ecNumber evidence="24">2.4.99.28</ecNumber>
        <ecNumber evidence="5">3.4.16.4</ecNumber>
    </recommendedName>
</protein>
<evidence type="ECO:0000256" key="5">
    <source>
        <dbReference type="ARBA" id="ARBA00012448"/>
    </source>
</evidence>
<comment type="pathway">
    <text evidence="2">Cell wall biogenesis; peptidoglycan biosynthesis.</text>
</comment>
<evidence type="ECO:0000256" key="8">
    <source>
        <dbReference type="ARBA" id="ARBA00022519"/>
    </source>
</evidence>
<evidence type="ECO:0000259" key="28">
    <source>
        <dbReference type="Pfam" id="PF00905"/>
    </source>
</evidence>
<evidence type="ECO:0000256" key="1">
    <source>
        <dbReference type="ARBA" id="ARBA00004249"/>
    </source>
</evidence>
<evidence type="ECO:0000256" key="25">
    <source>
        <dbReference type="ARBA" id="ARBA00049902"/>
    </source>
</evidence>
<dbReference type="GO" id="GO:0008658">
    <property type="term" value="F:penicillin binding"/>
    <property type="evidence" value="ECO:0007669"/>
    <property type="project" value="InterPro"/>
</dbReference>
<dbReference type="InterPro" id="IPR036950">
    <property type="entry name" value="PBP_transglycosylase"/>
</dbReference>
<proteinExistence type="inferred from homology"/>
<dbReference type="InterPro" id="IPR031376">
    <property type="entry name" value="PCB_OB"/>
</dbReference>
<dbReference type="GO" id="GO:0046677">
    <property type="term" value="P:response to antibiotic"/>
    <property type="evidence" value="ECO:0007669"/>
    <property type="project" value="UniProtKB-KW"/>
</dbReference>
<evidence type="ECO:0000313" key="31">
    <source>
        <dbReference type="EMBL" id="QED22832.1"/>
    </source>
</evidence>
<evidence type="ECO:0000259" key="29">
    <source>
        <dbReference type="Pfam" id="PF00912"/>
    </source>
</evidence>
<dbReference type="Pfam" id="PF00905">
    <property type="entry name" value="Transpeptidase"/>
    <property type="match status" value="1"/>
</dbReference>
<evidence type="ECO:0000256" key="19">
    <source>
        <dbReference type="ARBA" id="ARBA00023136"/>
    </source>
</evidence>
<keyword evidence="22" id="KW-0961">Cell wall biogenesis/degradation</keyword>
<keyword evidence="11" id="KW-0328">Glycosyltransferase</keyword>
<comment type="similarity">
    <text evidence="4">In the N-terminal section; belongs to the glycosyltransferase 51 family.</text>
</comment>
<reference evidence="31 32" key="1">
    <citation type="journal article" date="2019" name="ISME J.">
        <title>Deianiraea, an extracellular bacterium associated with the ciliate Paramecium, suggests an alternative scenario for the evolution of Rickettsiales.</title>
        <authorList>
            <person name="Castelli M."/>
            <person name="Sabaneyeva E."/>
            <person name="Lanzoni O."/>
            <person name="Lebedeva N."/>
            <person name="Floriano A.M."/>
            <person name="Gaiarsa S."/>
            <person name="Benken K."/>
            <person name="Modeo L."/>
            <person name="Bandi C."/>
            <person name="Potekhin A."/>
            <person name="Sassera D."/>
            <person name="Petroni G."/>
        </authorList>
    </citation>
    <scope>NUCLEOTIDE SEQUENCE [LARGE SCALE GENOMIC DNA]</scope>
    <source>
        <strain evidence="31">CyL4-1</strain>
    </source>
</reference>
<dbReference type="GO" id="GO:0006508">
    <property type="term" value="P:proteolysis"/>
    <property type="evidence" value="ECO:0007669"/>
    <property type="project" value="UniProtKB-KW"/>
</dbReference>
<dbReference type="SUPFAM" id="SSF53955">
    <property type="entry name" value="Lysozyme-like"/>
    <property type="match status" value="1"/>
</dbReference>
<evidence type="ECO:0000256" key="9">
    <source>
        <dbReference type="ARBA" id="ARBA00022645"/>
    </source>
</evidence>
<keyword evidence="12" id="KW-0808">Transferase</keyword>
<dbReference type="GO" id="GO:0005886">
    <property type="term" value="C:plasma membrane"/>
    <property type="evidence" value="ECO:0007669"/>
    <property type="project" value="UniProtKB-SubCell"/>
</dbReference>